<organism evidence="1 2">
    <name type="scientific">Hymenobacter aranciens</name>
    <dbReference type="NCBI Taxonomy" id="3063996"/>
    <lineage>
        <taxon>Bacteria</taxon>
        <taxon>Pseudomonadati</taxon>
        <taxon>Bacteroidota</taxon>
        <taxon>Cytophagia</taxon>
        <taxon>Cytophagales</taxon>
        <taxon>Hymenobacteraceae</taxon>
        <taxon>Hymenobacter</taxon>
    </lineage>
</organism>
<gene>
    <name evidence="1" type="ORF">Q5H93_04485</name>
</gene>
<comment type="caution">
    <text evidence="1">The sequence shown here is derived from an EMBL/GenBank/DDBJ whole genome shotgun (WGS) entry which is preliminary data.</text>
</comment>
<dbReference type="RefSeq" id="WP_305005293.1">
    <property type="nucleotide sequence ID" value="NZ_JAUQSY010000002.1"/>
</dbReference>
<evidence type="ECO:0000313" key="1">
    <source>
        <dbReference type="EMBL" id="MDO7873981.1"/>
    </source>
</evidence>
<name>A0ABT9B6S7_9BACT</name>
<reference evidence="1" key="1">
    <citation type="submission" date="2023-07" db="EMBL/GenBank/DDBJ databases">
        <authorList>
            <person name="Kim M.K."/>
        </authorList>
    </citation>
    <scope>NUCLEOTIDE SEQUENCE</scope>
    <source>
        <strain evidence="1">ASUV-10-1</strain>
    </source>
</reference>
<sequence>MEQKSEATLELLQQAIAAGHLYFVNEDAQPISMQDCFDSRCWAHLRSANDGEFYVQEMPGSRELLKPRYLALLGLDV</sequence>
<protein>
    <submittedName>
        <fullName evidence="1">Uncharacterized protein</fullName>
    </submittedName>
</protein>
<dbReference type="EMBL" id="JAUQSY010000002">
    <property type="protein sequence ID" value="MDO7873981.1"/>
    <property type="molecule type" value="Genomic_DNA"/>
</dbReference>
<keyword evidence="2" id="KW-1185">Reference proteome</keyword>
<dbReference type="Proteomes" id="UP001176429">
    <property type="component" value="Unassembled WGS sequence"/>
</dbReference>
<accession>A0ABT9B6S7</accession>
<proteinExistence type="predicted"/>
<evidence type="ECO:0000313" key="2">
    <source>
        <dbReference type="Proteomes" id="UP001176429"/>
    </source>
</evidence>